<name>A0ABN0UQ97_9ACTN</name>
<dbReference type="EMBL" id="BAAAGX010000018">
    <property type="protein sequence ID" value="GAA0258062.1"/>
    <property type="molecule type" value="Genomic_DNA"/>
</dbReference>
<gene>
    <name evidence="4" type="ORF">GCM10009539_49280</name>
</gene>
<keyword evidence="5" id="KW-1185">Reference proteome</keyword>
<dbReference type="SUPFAM" id="SSF55781">
    <property type="entry name" value="GAF domain-like"/>
    <property type="match status" value="1"/>
</dbReference>
<dbReference type="SMART" id="SM00304">
    <property type="entry name" value="HAMP"/>
    <property type="match status" value="1"/>
</dbReference>
<protein>
    <recommendedName>
        <fullName evidence="3">HAMP domain-containing protein</fullName>
    </recommendedName>
</protein>
<dbReference type="InterPro" id="IPR003018">
    <property type="entry name" value="GAF"/>
</dbReference>
<dbReference type="Pfam" id="PF01590">
    <property type="entry name" value="GAF"/>
    <property type="match status" value="1"/>
</dbReference>
<reference evidence="4 5" key="1">
    <citation type="journal article" date="2019" name="Int. J. Syst. Evol. Microbiol.">
        <title>The Global Catalogue of Microorganisms (GCM) 10K type strain sequencing project: providing services to taxonomists for standard genome sequencing and annotation.</title>
        <authorList>
            <consortium name="The Broad Institute Genomics Platform"/>
            <consortium name="The Broad Institute Genome Sequencing Center for Infectious Disease"/>
            <person name="Wu L."/>
            <person name="Ma J."/>
        </authorList>
    </citation>
    <scope>NUCLEOTIDE SEQUENCE [LARGE SCALE GENOMIC DNA]</scope>
    <source>
        <strain evidence="4 5">JCM 10425</strain>
    </source>
</reference>
<dbReference type="Gene3D" id="6.10.340.10">
    <property type="match status" value="1"/>
</dbReference>
<dbReference type="InterPro" id="IPR003660">
    <property type="entry name" value="HAMP_dom"/>
</dbReference>
<dbReference type="SMART" id="SM00065">
    <property type="entry name" value="GAF"/>
    <property type="match status" value="1"/>
</dbReference>
<dbReference type="Pfam" id="PF00672">
    <property type="entry name" value="HAMP"/>
    <property type="match status" value="1"/>
</dbReference>
<dbReference type="Gene3D" id="3.30.450.40">
    <property type="match status" value="1"/>
</dbReference>
<dbReference type="SUPFAM" id="SSF158472">
    <property type="entry name" value="HAMP domain-like"/>
    <property type="match status" value="1"/>
</dbReference>
<dbReference type="CDD" id="cd06225">
    <property type="entry name" value="HAMP"/>
    <property type="match status" value="1"/>
</dbReference>
<dbReference type="RefSeq" id="WP_344651265.1">
    <property type="nucleotide sequence ID" value="NZ_BAAAGX010000018.1"/>
</dbReference>
<evidence type="ECO:0000259" key="3">
    <source>
        <dbReference type="PROSITE" id="PS50885"/>
    </source>
</evidence>
<dbReference type="PROSITE" id="PS50885">
    <property type="entry name" value="HAMP"/>
    <property type="match status" value="1"/>
</dbReference>
<accession>A0ABN0UQ97</accession>
<evidence type="ECO:0000256" key="2">
    <source>
        <dbReference type="ARBA" id="ARBA00022989"/>
    </source>
</evidence>
<proteinExistence type="predicted"/>
<dbReference type="InterPro" id="IPR029016">
    <property type="entry name" value="GAF-like_dom_sf"/>
</dbReference>
<keyword evidence="2" id="KW-1133">Transmembrane helix</keyword>
<dbReference type="Proteomes" id="UP001500967">
    <property type="component" value="Unassembled WGS sequence"/>
</dbReference>
<comment type="caution">
    <text evidence="4">The sequence shown here is derived from an EMBL/GenBank/DDBJ whole genome shotgun (WGS) entry which is preliminary data.</text>
</comment>
<feature type="domain" description="HAMP" evidence="3">
    <location>
        <begin position="246"/>
        <end position="298"/>
    </location>
</feature>
<evidence type="ECO:0000256" key="1">
    <source>
        <dbReference type="ARBA" id="ARBA00022692"/>
    </source>
</evidence>
<evidence type="ECO:0000313" key="4">
    <source>
        <dbReference type="EMBL" id="GAA0258062.1"/>
    </source>
</evidence>
<keyword evidence="1" id="KW-0812">Transmembrane</keyword>
<evidence type="ECO:0000313" key="5">
    <source>
        <dbReference type="Proteomes" id="UP001500967"/>
    </source>
</evidence>
<sequence length="490" mass="50240">MTLRRRLAAVLLSVVLGPLLLGALAVGITATRLAEERATERLGAAATVVSTAVNTVCQRARSAAEGLAAATARGERPAAATSFLVTRGLAESARIENTAGTALGVAGDVSVPVTRWGDCTHGTPPGNGARAVIAAEVGLHRADGSPAGRARAAFTVTAADLDALVSVPGVEVTAVTGARPGVEKNTETDVRSTTLRMRVLEPVPGRPVRTVLRTPAPDATALYGALSVVVLTAAGAALFAANLLAKALTTPLAEVAAAAQLVAEGDLAARAPVRVLDEVGQLAATFNRMTRSLQAYVAALTAGRDQLRGTLALLGDTMSSTNDVDRILDVVLESVVATTAAESGVVLLAEESELVGRRSLGRPHTVRVTIGEGLLGGVAATGEARHGRENCRTFIAVPIVGPPHPPAIPEGRLLGVLALYDRLGGDDFDDGDLLTVRSFAGQVAVALENALLHRATDPIRPHRALRTVSRVLRAQPATPAADGDAPRFVG</sequence>
<organism evidence="4 5">
    <name type="scientific">Cryptosporangium japonicum</name>
    <dbReference type="NCBI Taxonomy" id="80872"/>
    <lineage>
        <taxon>Bacteria</taxon>
        <taxon>Bacillati</taxon>
        <taxon>Actinomycetota</taxon>
        <taxon>Actinomycetes</taxon>
        <taxon>Cryptosporangiales</taxon>
        <taxon>Cryptosporangiaceae</taxon>
        <taxon>Cryptosporangium</taxon>
    </lineage>
</organism>
<keyword evidence="2" id="KW-0472">Membrane</keyword>